<dbReference type="Gene3D" id="6.10.250.3130">
    <property type="match status" value="1"/>
</dbReference>
<dbReference type="GO" id="GO:0005840">
    <property type="term" value="C:ribosome"/>
    <property type="evidence" value="ECO:0007669"/>
    <property type="project" value="UniProtKB-KW"/>
</dbReference>
<sequence length="89" mass="10649">MSLNNEAKSKIISEFSRYKNDTGSSEVQIALLTAKIKHLNNHFKEHKKDHHSRRGLLNMVAKRRRLQTYFKKKNITKYINLIDRLDIRR</sequence>
<keyword evidence="1 3" id="KW-0689">Ribosomal protein</keyword>
<reference evidence="6" key="1">
    <citation type="submission" date="2024-04" db="EMBL/GenBank/DDBJ databases">
        <authorList>
            <person name="Manzano-Marin A."/>
            <person name="Manzano-Marin A."/>
            <person name="Alejandro Manzano Marin A."/>
        </authorList>
    </citation>
    <scope>NUCLEOTIDE SEQUENCE [LARGE SCALE GENOMIC DNA]</scope>
    <source>
        <strain evidence="6">TABTEA</strain>
    </source>
</reference>
<keyword evidence="3 5" id="KW-0694">RNA-binding</keyword>
<dbReference type="SUPFAM" id="SSF47060">
    <property type="entry name" value="S15/NS1 RNA-binding domain"/>
    <property type="match status" value="1"/>
</dbReference>
<gene>
    <name evidence="3 6" type="primary">rpsO</name>
    <name evidence="6" type="ORF">PRHACTZTBTEA_459</name>
</gene>
<dbReference type="PANTHER" id="PTHR23321">
    <property type="entry name" value="RIBOSOMAL PROTEIN S15, BACTERIAL AND ORGANELLAR"/>
    <property type="match status" value="1"/>
</dbReference>
<dbReference type="PROSITE" id="PS00362">
    <property type="entry name" value="RIBOSOMAL_S15"/>
    <property type="match status" value="1"/>
</dbReference>
<dbReference type="SMART" id="SM01387">
    <property type="entry name" value="Ribosomal_S15"/>
    <property type="match status" value="1"/>
</dbReference>
<comment type="function">
    <text evidence="3">Forms an intersubunit bridge (bridge B4) with the 23S rRNA of the 50S subunit in the ribosome.</text>
</comment>
<dbReference type="EMBL" id="OZ034688">
    <property type="protein sequence ID" value="CAL1329377.1"/>
    <property type="molecule type" value="Genomic_DNA"/>
</dbReference>
<accession>A0ABM9NPH1</accession>
<dbReference type="HAMAP" id="MF_01343_B">
    <property type="entry name" value="Ribosomal_uS15_B"/>
    <property type="match status" value="1"/>
</dbReference>
<evidence type="ECO:0000256" key="5">
    <source>
        <dbReference type="RuleBase" id="RU004524"/>
    </source>
</evidence>
<dbReference type="Gene3D" id="1.10.287.10">
    <property type="entry name" value="S15/NS1, RNA-binding"/>
    <property type="match status" value="1"/>
</dbReference>
<comment type="similarity">
    <text evidence="3 4">Belongs to the universal ribosomal protein uS15 family.</text>
</comment>
<evidence type="ECO:0000256" key="4">
    <source>
        <dbReference type="RuleBase" id="RU003919"/>
    </source>
</evidence>
<dbReference type="InterPro" id="IPR009068">
    <property type="entry name" value="uS15_NS1_RNA-bd_sf"/>
</dbReference>
<dbReference type="Proteomes" id="UP001497533">
    <property type="component" value="Chromosome"/>
</dbReference>
<name>A0ABM9NPH1_9GAMM</name>
<organism evidence="6 7">
    <name type="scientific">Candidatus Providencia siddallii</name>
    <dbReference type="NCBI Taxonomy" id="1715285"/>
    <lineage>
        <taxon>Bacteria</taxon>
        <taxon>Pseudomonadati</taxon>
        <taxon>Pseudomonadota</taxon>
        <taxon>Gammaproteobacteria</taxon>
        <taxon>Enterobacterales</taxon>
        <taxon>Morganellaceae</taxon>
        <taxon>Providencia</taxon>
    </lineage>
</organism>
<evidence type="ECO:0000256" key="3">
    <source>
        <dbReference type="HAMAP-Rule" id="MF_01343"/>
    </source>
</evidence>
<proteinExistence type="inferred from homology"/>
<dbReference type="RefSeq" id="WP_341764843.1">
    <property type="nucleotide sequence ID" value="NZ_OZ034688.1"/>
</dbReference>
<dbReference type="InterPro" id="IPR000589">
    <property type="entry name" value="Ribosomal_uS15"/>
</dbReference>
<evidence type="ECO:0000256" key="2">
    <source>
        <dbReference type="ARBA" id="ARBA00023274"/>
    </source>
</evidence>
<keyword evidence="7" id="KW-1185">Reference proteome</keyword>
<keyword evidence="3 5" id="KW-0699">rRNA-binding</keyword>
<dbReference type="InterPro" id="IPR005290">
    <property type="entry name" value="Ribosomal_uS15_bac-type"/>
</dbReference>
<dbReference type="Pfam" id="PF00312">
    <property type="entry name" value="Ribosomal_S15"/>
    <property type="match status" value="1"/>
</dbReference>
<evidence type="ECO:0000256" key="1">
    <source>
        <dbReference type="ARBA" id="ARBA00022980"/>
    </source>
</evidence>
<evidence type="ECO:0000313" key="6">
    <source>
        <dbReference type="EMBL" id="CAL1329377.1"/>
    </source>
</evidence>
<comment type="subunit">
    <text evidence="3">Part of the 30S ribosomal subunit. Forms a bridge to the 50S subunit in the 70S ribosome, contacting the 23S rRNA.</text>
</comment>
<dbReference type="PANTHER" id="PTHR23321:SF26">
    <property type="entry name" value="SMALL RIBOSOMAL SUBUNIT PROTEIN US15M"/>
    <property type="match status" value="1"/>
</dbReference>
<evidence type="ECO:0000313" key="7">
    <source>
        <dbReference type="Proteomes" id="UP001497533"/>
    </source>
</evidence>
<keyword evidence="2 3" id="KW-0687">Ribonucleoprotein</keyword>
<dbReference type="CDD" id="cd00353">
    <property type="entry name" value="Ribosomal_S15p_S13e"/>
    <property type="match status" value="1"/>
</dbReference>
<comment type="function">
    <text evidence="3 5">One of the primary rRNA binding proteins, it binds directly to 16S rRNA where it helps nucleate assembly of the platform of the 30S subunit by binding and bridging several RNA helices of the 16S rRNA.</text>
</comment>
<protein>
    <recommendedName>
        <fullName evidence="3">Small ribosomal subunit protein uS15</fullName>
    </recommendedName>
</protein>
<dbReference type="NCBIfam" id="TIGR00952">
    <property type="entry name" value="S15_bact"/>
    <property type="match status" value="1"/>
</dbReference>